<comment type="caution">
    <text evidence="1">The sequence shown here is derived from an EMBL/GenBank/DDBJ whole genome shotgun (WGS) entry which is preliminary data.</text>
</comment>
<proteinExistence type="predicted"/>
<dbReference type="AlphaFoldDB" id="A0A9X1JXZ8"/>
<evidence type="ECO:0000313" key="1">
    <source>
        <dbReference type="EMBL" id="MBW4707701.1"/>
    </source>
</evidence>
<evidence type="ECO:0000313" key="2">
    <source>
        <dbReference type="Proteomes" id="UP001138661"/>
    </source>
</evidence>
<protein>
    <recommendedName>
        <fullName evidence="3">Histidinol phosphate aminotransferase</fullName>
    </recommendedName>
</protein>
<dbReference type="RefSeq" id="WP_219500778.1">
    <property type="nucleotide sequence ID" value="NZ_JAHXDN010000002.1"/>
</dbReference>
<dbReference type="Proteomes" id="UP001138661">
    <property type="component" value="Unassembled WGS sequence"/>
</dbReference>
<evidence type="ECO:0008006" key="3">
    <source>
        <dbReference type="Google" id="ProtNLM"/>
    </source>
</evidence>
<name>A0A9X1JXZ8_9RHOB</name>
<dbReference type="EMBL" id="JAHXDN010000002">
    <property type="protein sequence ID" value="MBW4707701.1"/>
    <property type="molecule type" value="Genomic_DNA"/>
</dbReference>
<organism evidence="1 2">
    <name type="scientific">Roseobacter insulae</name>
    <dbReference type="NCBI Taxonomy" id="2859783"/>
    <lineage>
        <taxon>Bacteria</taxon>
        <taxon>Pseudomonadati</taxon>
        <taxon>Pseudomonadota</taxon>
        <taxon>Alphaproteobacteria</taxon>
        <taxon>Rhodobacterales</taxon>
        <taxon>Roseobacteraceae</taxon>
        <taxon>Roseobacter</taxon>
    </lineage>
</organism>
<accession>A0A9X1JXZ8</accession>
<keyword evidence="2" id="KW-1185">Reference proteome</keyword>
<sequence>MERHKLGRAPNYTNACIVMFGVNLAWVLLFLFAIWGLIAAVFLSLAINHWLNWLDFRRRIAEARFAPRQPND</sequence>
<gene>
    <name evidence="1" type="ORF">KX928_07870</name>
</gene>
<reference evidence="1" key="1">
    <citation type="submission" date="2021-07" db="EMBL/GenBank/DDBJ databases">
        <title>Roseobacter insulae sp. nov., isolated from a tidal flat.</title>
        <authorList>
            <person name="Park S."/>
            <person name="Yoon J.-H."/>
        </authorList>
    </citation>
    <scope>NUCLEOTIDE SEQUENCE</scope>
    <source>
        <strain evidence="1">YSTF-M11</strain>
    </source>
</reference>